<evidence type="ECO:0000313" key="2">
    <source>
        <dbReference type="Proteomes" id="UP001164459"/>
    </source>
</evidence>
<reference evidence="1" key="1">
    <citation type="submission" date="2022-11" db="EMBL/GenBank/DDBJ databases">
        <title>Minimal conservation of predation-associated metabolite biosynthetic gene clusters underscores biosynthetic potential of Myxococcota including descriptions for ten novel species: Archangium lansinium sp. nov., Myxococcus landrumus sp. nov., Nannocystis bai.</title>
        <authorList>
            <person name="Ahearne A."/>
            <person name="Stevens C."/>
            <person name="Dowd S."/>
        </authorList>
    </citation>
    <scope>NUCLEOTIDE SEQUENCE</scope>
    <source>
        <strain evidence="1">Fl3</strain>
    </source>
</reference>
<organism evidence="1 2">
    <name type="scientific">Nannocystis punicea</name>
    <dbReference type="NCBI Taxonomy" id="2995304"/>
    <lineage>
        <taxon>Bacteria</taxon>
        <taxon>Pseudomonadati</taxon>
        <taxon>Myxococcota</taxon>
        <taxon>Polyangia</taxon>
        <taxon>Nannocystales</taxon>
        <taxon>Nannocystaceae</taxon>
        <taxon>Nannocystis</taxon>
    </lineage>
</organism>
<name>A0ABY7H857_9BACT</name>
<sequence length="244" mass="26072">MVTASATTAALIALVATARTRGTPMKLILFGASGMVGAGALREALDAPEVESVLSVGRRPCGVTHPKLRELLLPDLFDFAAVESQLVGHDACIWAVGVSSVGLDEAAYARVTEELTLVWGRALLRLNPRFSFCYCSAAGAGGRSMWARVRQRVEGALKSMPFRHAGAVRPGFIRPGTGIGSRTRLYQVGIVLLKPVFALVPLLVRVFPALFTTSEVLGRAMLRVVEGRADRFILESADINRVGA</sequence>
<proteinExistence type="predicted"/>
<dbReference type="EMBL" id="CP114040">
    <property type="protein sequence ID" value="WAS95343.1"/>
    <property type="molecule type" value="Genomic_DNA"/>
</dbReference>
<dbReference type="SUPFAM" id="SSF51735">
    <property type="entry name" value="NAD(P)-binding Rossmann-fold domains"/>
    <property type="match status" value="1"/>
</dbReference>
<evidence type="ECO:0000313" key="1">
    <source>
        <dbReference type="EMBL" id="WAS95343.1"/>
    </source>
</evidence>
<keyword evidence="2" id="KW-1185">Reference proteome</keyword>
<dbReference type="PANTHER" id="PTHR14097:SF8">
    <property type="entry name" value="NAD(P)-BINDING DOMAIN-CONTAINING PROTEIN"/>
    <property type="match status" value="1"/>
</dbReference>
<dbReference type="InterPro" id="IPR036291">
    <property type="entry name" value="NAD(P)-bd_dom_sf"/>
</dbReference>
<dbReference type="Gene3D" id="3.40.50.720">
    <property type="entry name" value="NAD(P)-binding Rossmann-like Domain"/>
    <property type="match status" value="1"/>
</dbReference>
<gene>
    <name evidence="1" type="ORF">O0S08_04215</name>
</gene>
<protein>
    <submittedName>
        <fullName evidence="1">Uncharacterized protein</fullName>
    </submittedName>
</protein>
<accession>A0ABY7H857</accession>
<dbReference type="Proteomes" id="UP001164459">
    <property type="component" value="Chromosome"/>
</dbReference>
<dbReference type="PANTHER" id="PTHR14097">
    <property type="entry name" value="OXIDOREDUCTASE HTATIP2"/>
    <property type="match status" value="1"/>
</dbReference>